<keyword evidence="3" id="KW-0175">Coiled coil</keyword>
<evidence type="ECO:0000256" key="1">
    <source>
        <dbReference type="ARBA" id="ARBA00022658"/>
    </source>
</evidence>
<dbReference type="InterPro" id="IPR005113">
    <property type="entry name" value="uDENN_dom"/>
</dbReference>
<feature type="compositionally biased region" description="Polar residues" evidence="4">
    <location>
        <begin position="964"/>
        <end position="982"/>
    </location>
</feature>
<proteinExistence type="predicted"/>
<keyword evidence="2" id="KW-0862">Zinc</keyword>
<feature type="coiled-coil region" evidence="3">
    <location>
        <begin position="506"/>
        <end position="533"/>
    </location>
</feature>
<evidence type="ECO:0000256" key="3">
    <source>
        <dbReference type="SAM" id="Coils"/>
    </source>
</evidence>
<dbReference type="Proteomes" id="UP000325440">
    <property type="component" value="Unassembled WGS sequence"/>
</dbReference>
<dbReference type="InterPro" id="IPR001194">
    <property type="entry name" value="cDENN_dom"/>
</dbReference>
<dbReference type="Pfam" id="PF03456">
    <property type="entry name" value="uDENN"/>
    <property type="match status" value="1"/>
</dbReference>
<organism evidence="8 9">
    <name type="scientific">Cinara cedri</name>
    <dbReference type="NCBI Taxonomy" id="506608"/>
    <lineage>
        <taxon>Eukaryota</taxon>
        <taxon>Metazoa</taxon>
        <taxon>Ecdysozoa</taxon>
        <taxon>Arthropoda</taxon>
        <taxon>Hexapoda</taxon>
        <taxon>Insecta</taxon>
        <taxon>Pterygota</taxon>
        <taxon>Neoptera</taxon>
        <taxon>Paraneoptera</taxon>
        <taxon>Hemiptera</taxon>
        <taxon>Sternorrhyncha</taxon>
        <taxon>Aphidomorpha</taxon>
        <taxon>Aphidoidea</taxon>
        <taxon>Aphididae</taxon>
        <taxon>Lachninae</taxon>
        <taxon>Cinara</taxon>
    </lineage>
</organism>
<dbReference type="PROSITE" id="PS50966">
    <property type="entry name" value="ZF_SWIM"/>
    <property type="match status" value="1"/>
</dbReference>
<gene>
    <name evidence="8" type="ORF">CINCED_3A025898</name>
</gene>
<dbReference type="InterPro" id="IPR007527">
    <property type="entry name" value="Znf_SWIM"/>
</dbReference>
<dbReference type="Pfam" id="PF02141">
    <property type="entry name" value="DENN"/>
    <property type="match status" value="1"/>
</dbReference>
<keyword evidence="2" id="KW-0479">Metal-binding</keyword>
<dbReference type="PANTHER" id="PTHR12296:SF30">
    <property type="entry name" value="DENN DOMAIN-CONTAINING PROTEIN CRAG"/>
    <property type="match status" value="1"/>
</dbReference>
<dbReference type="EMBL" id="CABPRJ010002377">
    <property type="protein sequence ID" value="VVC44196.1"/>
    <property type="molecule type" value="Genomic_DNA"/>
</dbReference>
<dbReference type="SMART" id="SM00799">
    <property type="entry name" value="DENN"/>
    <property type="match status" value="1"/>
</dbReference>
<dbReference type="GO" id="GO:0005085">
    <property type="term" value="F:guanyl-nucleotide exchange factor activity"/>
    <property type="evidence" value="ECO:0007669"/>
    <property type="project" value="UniProtKB-KW"/>
</dbReference>
<dbReference type="Gene3D" id="3.40.50.11500">
    <property type="match status" value="1"/>
</dbReference>
<evidence type="ECO:0000313" key="8">
    <source>
        <dbReference type="EMBL" id="VVC44196.1"/>
    </source>
</evidence>
<dbReference type="InterPro" id="IPR011990">
    <property type="entry name" value="TPR-like_helical_dom_sf"/>
</dbReference>
<dbReference type="InterPro" id="IPR023341">
    <property type="entry name" value="MABP"/>
</dbReference>
<dbReference type="InterPro" id="IPR043153">
    <property type="entry name" value="DENN_C"/>
</dbReference>
<dbReference type="InterPro" id="IPR005112">
    <property type="entry name" value="dDENN_dom"/>
</dbReference>
<evidence type="ECO:0000259" key="5">
    <source>
        <dbReference type="PROSITE" id="PS50211"/>
    </source>
</evidence>
<feature type="domain" description="SWIM-type" evidence="6">
    <location>
        <begin position="1664"/>
        <end position="1704"/>
    </location>
</feature>
<protein>
    <submittedName>
        <fullName evidence="8">UDENN domain,Zinc finger, SWIM-type,MABP domain,DENN domain,dDENN domain</fullName>
    </submittedName>
</protein>
<feature type="domain" description="MABP" evidence="7">
    <location>
        <begin position="37"/>
        <end position="194"/>
    </location>
</feature>
<feature type="region of interest" description="Disordered" evidence="4">
    <location>
        <begin position="964"/>
        <end position="996"/>
    </location>
</feature>
<reference evidence="8 9" key="1">
    <citation type="submission" date="2019-08" db="EMBL/GenBank/DDBJ databases">
        <authorList>
            <person name="Alioto T."/>
            <person name="Alioto T."/>
            <person name="Gomez Garrido J."/>
        </authorList>
    </citation>
    <scope>NUCLEOTIDE SEQUENCE [LARGE SCALE GENOMIC DNA]</scope>
</reference>
<dbReference type="Gene3D" id="2.100.10.50">
    <property type="match status" value="1"/>
</dbReference>
<sequence>MEERRVVDYFVVVGASDEQSQDDTNSTHLKQSLCSDLPPITDLAIVFPTLGEKVPPGYTLIETTPTGLVADLNHGSLRSPEVFLCYQRGRDKPPIVDIGIMYDGKDRVLHDAQVLKTSVSGEVANINNSTSSHTFITYRRASHTAPCNILAVSHVCVVITSRGETPPHAFCLIHKNLNKGMVGSDVYLCYKKSVMKPKSITYKPVITDRYPKSDRNYFHLLPSVALFCLPMGATLEAWPVQACQPDPIFSTFVLTVSDASEKVYGAAITFYEKYNGNLSKEQQKLLGLTDSNELKKEISLHTNKSVCVLSHWPFFDTFEKFLMFLLNSSLSDQISIPIERYITHLVDEVPFPSPERPQILVQLSMDTQLILTQPEDLPIPRSGAGFHQMIMNLQPDNCLLLLLCALTEQKLLIHSLRPDVLTAVAEAVSTLIFPFKWQCPYIPLCPLSLAEVLHAPLPFLIGVDSRFFDLYEPPTDVTCVDLDTNTVTLCEDKKHLTAKLLPKKSTRTLKNSLEKLYKKLDDLQRTYKATSNKNIQETNIDRDFLMKRKEHELELEIQEAFLRFMGSILKGYRWFLRPITKAPTVGATDTSSLFDLQGFLKSREKTNLKFYSLLTKTQMFIRFIEERSFVSNMDAALEFFDECSEKIDLENYDTKLIELDSCGESERTVFIMPPETTDLPNDSMYSYKNGFMLNSELLKCKESTNYLNIKNDDHLPIPGSPMARRTKHEVKSAQKLARKYSTSPDLWAKFLLGTCYSLWFIHLPSHILQSEDRATSTLRSAYELLNKFQKSGFHLLTDEVCYRVMMQLCGIYNQPMLAVKLLLVMKRCGLHPNAITYGFYNRALLESTWPSDLRTPSQLLWKKLRNVVLSAALFKKAGAQNRKRRNSDEDKTSHTSLESLSTTEKHSSVSNTPRKLSINVESNFGLRSRPTNIVKQISLSTEDDQSWSSQQFESSAGLLMTTTCSRPSSACSKQNSDSMSIESESDLKRGRSGSLTDEVRLQISPRRHHHYHSTLHNSSNDTSTELLKLLKRSKSFGNDAQILKNLNDLKYQTEFRKSNGISKKLVFDGSKSFDFSLENLNEENTSSRFAEAAQRTPVFENDPLGAFQETLEPTPNTSVTVPRVRSGIELDRSGSPVLFREWGNGNMHRSATYSEDVGNVEKHIQRSSTMPVRGATETDFQQSPIKSALGSAFKIPFSQYTPTKFSLPRKSDFRKGTNIIENAITNLSSSSFSGKKSNELLMGGLTSFANTMVKKFDEIKEAISTNNTPVKDYVQCQKEEENCFGEDNEQFNEPSVRRKISSEISSLAVAQHLDSWSSNLIELFTEGNRKSSSTNMNSGCATMDSSQLSLFQEKLYSRSSRTPDLIALEIIITSCSKCHNCGCLLFDEEIMSGWVPDDSNLNTKCRLCIKEVVPFLTVDVIDYRSKSSNITEETDFHNNHENFDILMEQKKKEVTNNEYKADTITVPYLNPLVLRKELESILVAEGDISLTNSKFVDEHPIIYWNLVWVFERIAVPSHISGLCLYANCILGDRNIIDFHNIWSTCDSSNVLITTLWDNPKLYDDLGFPMYAFWSEEESKESCLISALVTDRNNVPKNVMNKIISNIRHNNLTDPLKKLAIERNKLRGNEKSFVHSHSLYRDILFLTITAIGRENIDISAFDQEYFIAFETVSESDSKLLLKCDCPLSIGSQYCRHLFKELELSNYK</sequence>
<feature type="domain" description="UDENN" evidence="5">
    <location>
        <begin position="186"/>
        <end position="635"/>
    </location>
</feature>
<dbReference type="InterPro" id="IPR051696">
    <property type="entry name" value="DENN_Domain_GEFs"/>
</dbReference>
<dbReference type="PANTHER" id="PTHR12296">
    <property type="entry name" value="DENN DOMAIN-CONTAINING PROTEIN 4"/>
    <property type="match status" value="1"/>
</dbReference>
<dbReference type="PROSITE" id="PS51498">
    <property type="entry name" value="MABP"/>
    <property type="match status" value="1"/>
</dbReference>
<keyword evidence="2" id="KW-0863">Zinc-finger</keyword>
<name>A0A5E4NNR1_9HEMI</name>
<evidence type="ECO:0000313" key="9">
    <source>
        <dbReference type="Proteomes" id="UP000325440"/>
    </source>
</evidence>
<dbReference type="PROSITE" id="PS50211">
    <property type="entry name" value="DENN"/>
    <property type="match status" value="1"/>
</dbReference>
<feature type="region of interest" description="Disordered" evidence="4">
    <location>
        <begin position="880"/>
        <end position="914"/>
    </location>
</feature>
<keyword evidence="1" id="KW-0344">Guanine-nucleotide releasing factor</keyword>
<dbReference type="GO" id="GO:0008270">
    <property type="term" value="F:zinc ion binding"/>
    <property type="evidence" value="ECO:0007669"/>
    <property type="project" value="UniProtKB-KW"/>
</dbReference>
<dbReference type="GO" id="GO:0032483">
    <property type="term" value="P:regulation of Rab protein signal transduction"/>
    <property type="evidence" value="ECO:0007669"/>
    <property type="project" value="TreeGrafter"/>
</dbReference>
<dbReference type="InterPro" id="IPR037516">
    <property type="entry name" value="Tripartite_DENN"/>
</dbReference>
<dbReference type="Pfam" id="PF03455">
    <property type="entry name" value="dDENN"/>
    <property type="match status" value="1"/>
</dbReference>
<accession>A0A5E4NNR1</accession>
<keyword evidence="9" id="KW-1185">Reference proteome</keyword>
<dbReference type="Gene3D" id="1.25.40.10">
    <property type="entry name" value="Tetratricopeptide repeat domain"/>
    <property type="match status" value="1"/>
</dbReference>
<evidence type="ECO:0000259" key="7">
    <source>
        <dbReference type="PROSITE" id="PS51498"/>
    </source>
</evidence>
<dbReference type="SMART" id="SM00801">
    <property type="entry name" value="dDENN"/>
    <property type="match status" value="1"/>
</dbReference>
<evidence type="ECO:0000256" key="2">
    <source>
        <dbReference type="PROSITE-ProRule" id="PRU00325"/>
    </source>
</evidence>
<dbReference type="GO" id="GO:0031410">
    <property type="term" value="C:cytoplasmic vesicle"/>
    <property type="evidence" value="ECO:0007669"/>
    <property type="project" value="TreeGrafter"/>
</dbReference>
<dbReference type="OrthoDB" id="75250at2759"/>
<evidence type="ECO:0000259" key="6">
    <source>
        <dbReference type="PROSITE" id="PS50966"/>
    </source>
</evidence>
<dbReference type="SMART" id="SM00800">
    <property type="entry name" value="uDENN"/>
    <property type="match status" value="1"/>
</dbReference>
<evidence type="ECO:0000256" key="4">
    <source>
        <dbReference type="SAM" id="MobiDB-lite"/>
    </source>
</evidence>